<comment type="cofactor">
    <cofactor evidence="1">
        <name>[4Fe-4S] cluster</name>
        <dbReference type="ChEBI" id="CHEBI:49883"/>
    </cofactor>
</comment>
<dbReference type="SFLD" id="SFLDS00029">
    <property type="entry name" value="Radical_SAM"/>
    <property type="match status" value="1"/>
</dbReference>
<dbReference type="InterPro" id="IPR006638">
    <property type="entry name" value="Elp3/MiaA/NifB-like_rSAM"/>
</dbReference>
<evidence type="ECO:0000313" key="9">
    <source>
        <dbReference type="Proteomes" id="UP001272515"/>
    </source>
</evidence>
<evidence type="ECO:0000256" key="6">
    <source>
        <dbReference type="ARBA" id="ARBA00023014"/>
    </source>
</evidence>
<keyword evidence="5" id="KW-0408">Iron</keyword>
<evidence type="ECO:0000259" key="7">
    <source>
        <dbReference type="PROSITE" id="PS51918"/>
    </source>
</evidence>
<proteinExistence type="predicted"/>
<accession>A0ABU3Z8I9</accession>
<keyword evidence="3" id="KW-0949">S-adenosyl-L-methionine</keyword>
<dbReference type="Proteomes" id="UP001272515">
    <property type="component" value="Unassembled WGS sequence"/>
</dbReference>
<dbReference type="Gene3D" id="3.80.30.20">
    <property type="entry name" value="tm_1862 like domain"/>
    <property type="match status" value="1"/>
</dbReference>
<name>A0ABU3Z8I9_9FIRM</name>
<dbReference type="InterPro" id="IPR032432">
    <property type="entry name" value="Radical_SAM_C"/>
</dbReference>
<evidence type="ECO:0000256" key="3">
    <source>
        <dbReference type="ARBA" id="ARBA00022691"/>
    </source>
</evidence>
<evidence type="ECO:0000256" key="2">
    <source>
        <dbReference type="ARBA" id="ARBA00022485"/>
    </source>
</evidence>
<dbReference type="InterPro" id="IPR058240">
    <property type="entry name" value="rSAM_sf"/>
</dbReference>
<reference evidence="8 9" key="1">
    <citation type="submission" date="2023-10" db="EMBL/GenBank/DDBJ databases">
        <title>Veillonella sp. nov., isolated from a pig farm feces dump.</title>
        <authorList>
            <person name="Chang Y.-H."/>
        </authorList>
    </citation>
    <scope>NUCLEOTIDE SEQUENCE [LARGE SCALE GENOMIC DNA]</scope>
    <source>
        <strain evidence="8 9">YH-vei2233</strain>
    </source>
</reference>
<dbReference type="SUPFAM" id="SSF102114">
    <property type="entry name" value="Radical SAM enzymes"/>
    <property type="match status" value="1"/>
</dbReference>
<evidence type="ECO:0000256" key="1">
    <source>
        <dbReference type="ARBA" id="ARBA00001966"/>
    </source>
</evidence>
<dbReference type="CDD" id="cd01335">
    <property type="entry name" value="Radical_SAM"/>
    <property type="match status" value="1"/>
</dbReference>
<dbReference type="PANTHER" id="PTHR11135">
    <property type="entry name" value="HISTONE ACETYLTRANSFERASE-RELATED"/>
    <property type="match status" value="1"/>
</dbReference>
<feature type="domain" description="Radical SAM core" evidence="7">
    <location>
        <begin position="7"/>
        <end position="275"/>
    </location>
</feature>
<dbReference type="InterPro" id="IPR007197">
    <property type="entry name" value="rSAM"/>
</dbReference>
<evidence type="ECO:0000313" key="8">
    <source>
        <dbReference type="EMBL" id="MDV5088228.1"/>
    </source>
</evidence>
<evidence type="ECO:0000256" key="5">
    <source>
        <dbReference type="ARBA" id="ARBA00023004"/>
    </source>
</evidence>
<protein>
    <submittedName>
        <fullName evidence="8">Radical SAM protein</fullName>
    </submittedName>
</protein>
<dbReference type="EMBL" id="JAWJZB010000005">
    <property type="protein sequence ID" value="MDV5088228.1"/>
    <property type="molecule type" value="Genomic_DNA"/>
</dbReference>
<dbReference type="SMART" id="SM00729">
    <property type="entry name" value="Elp3"/>
    <property type="match status" value="1"/>
</dbReference>
<evidence type="ECO:0000256" key="4">
    <source>
        <dbReference type="ARBA" id="ARBA00022723"/>
    </source>
</evidence>
<keyword evidence="6" id="KW-0411">Iron-sulfur</keyword>
<dbReference type="PANTHER" id="PTHR11135:SF0">
    <property type="entry name" value="ELONGATOR COMPLEX PROTEIN 3"/>
    <property type="match status" value="1"/>
</dbReference>
<dbReference type="PROSITE" id="PS51918">
    <property type="entry name" value="RADICAL_SAM"/>
    <property type="match status" value="1"/>
</dbReference>
<dbReference type="InterPro" id="IPR039661">
    <property type="entry name" value="ELP3"/>
</dbReference>
<sequence length="427" mass="48621">MTTPVKKKYGMIPFFIPHLGCPHICVFCNQTRIAGHNDVSKHELASSVVVSTEPIYGEVDNKAGESINLIQMPPGLSRAEIAHTIREYVGDNRSNKFWEVAFYGGSFSAISRILQTELLVEAKRALDVGLIDGIRCSTRPDALYDDDIDFLYEHGIRTVEIGVQSMNDAILETSKRGHTAQDVRDAVKRLRNKGIKIGLQLLPGLPGETMYTIVETAVEISKLQPDFVRIYPVLVIENTELATMYRQGLYEPLTVEQAVRYSAFMKTWFEDHHIEVIRTGLQSTEELDFGTGLVAGPYEPAMGELVVNEQWRIRIEDCIVSHEQYFEFLRSAIKSGLFIPLNQDDNVVDDVLRGIRPRCVKPQIVITYPQSLTSKIRGVRQCNMKYFAQYYPDFQWCWQVRKSDAHHRLSVNNQSVSIDIDDIRYVI</sequence>
<dbReference type="Pfam" id="PF04055">
    <property type="entry name" value="Radical_SAM"/>
    <property type="match status" value="1"/>
</dbReference>
<gene>
    <name evidence="8" type="ORF">RVY80_05115</name>
</gene>
<keyword evidence="2" id="KW-0004">4Fe-4S</keyword>
<dbReference type="InterPro" id="IPR023404">
    <property type="entry name" value="rSAM_horseshoe"/>
</dbReference>
<dbReference type="SFLD" id="SFLDG01086">
    <property type="entry name" value="elongater_protein-like"/>
    <property type="match status" value="1"/>
</dbReference>
<comment type="caution">
    <text evidence="8">The sequence shown here is derived from an EMBL/GenBank/DDBJ whole genome shotgun (WGS) entry which is preliminary data.</text>
</comment>
<keyword evidence="9" id="KW-1185">Reference proteome</keyword>
<organism evidence="8 9">
    <name type="scientific">Veillonella absiana</name>
    <dbReference type="NCBI Taxonomy" id="3079305"/>
    <lineage>
        <taxon>Bacteria</taxon>
        <taxon>Bacillati</taxon>
        <taxon>Bacillota</taxon>
        <taxon>Negativicutes</taxon>
        <taxon>Veillonellales</taxon>
        <taxon>Veillonellaceae</taxon>
        <taxon>Veillonella</taxon>
    </lineage>
</organism>
<dbReference type="Pfam" id="PF16199">
    <property type="entry name" value="Radical_SAM_C"/>
    <property type="match status" value="1"/>
</dbReference>
<keyword evidence="4" id="KW-0479">Metal-binding</keyword>
<dbReference type="RefSeq" id="WP_310746074.1">
    <property type="nucleotide sequence ID" value="NZ_JAWJZA010000004.1"/>
</dbReference>